<dbReference type="GO" id="GO:0033718">
    <property type="term" value="F:pyranose dehydrogenase (acceptor) activity"/>
    <property type="evidence" value="ECO:0007669"/>
    <property type="project" value="UniProtKB-EC"/>
</dbReference>
<dbReference type="Pfam" id="PF00732">
    <property type="entry name" value="GMC_oxred_N"/>
    <property type="match status" value="1"/>
</dbReference>
<evidence type="ECO:0000256" key="14">
    <source>
        <dbReference type="ARBA" id="ARBA00034050"/>
    </source>
</evidence>
<comment type="similarity">
    <text evidence="3">Belongs to the GMC oxidoreductase family.</text>
</comment>
<reference evidence="19 20" key="1">
    <citation type="journal article" date="2019" name="Nat. Ecol. Evol.">
        <title>Megaphylogeny resolves global patterns of mushroom evolution.</title>
        <authorList>
            <person name="Varga T."/>
            <person name="Krizsan K."/>
            <person name="Foldi C."/>
            <person name="Dima B."/>
            <person name="Sanchez-Garcia M."/>
            <person name="Sanchez-Ramirez S."/>
            <person name="Szollosi G.J."/>
            <person name="Szarkandi J.G."/>
            <person name="Papp V."/>
            <person name="Albert L."/>
            <person name="Andreopoulos W."/>
            <person name="Angelini C."/>
            <person name="Antonin V."/>
            <person name="Barry K.W."/>
            <person name="Bougher N.L."/>
            <person name="Buchanan P."/>
            <person name="Buyck B."/>
            <person name="Bense V."/>
            <person name="Catcheside P."/>
            <person name="Chovatia M."/>
            <person name="Cooper J."/>
            <person name="Damon W."/>
            <person name="Desjardin D."/>
            <person name="Finy P."/>
            <person name="Geml J."/>
            <person name="Haridas S."/>
            <person name="Hughes K."/>
            <person name="Justo A."/>
            <person name="Karasinski D."/>
            <person name="Kautmanova I."/>
            <person name="Kiss B."/>
            <person name="Kocsube S."/>
            <person name="Kotiranta H."/>
            <person name="LaButti K.M."/>
            <person name="Lechner B.E."/>
            <person name="Liimatainen K."/>
            <person name="Lipzen A."/>
            <person name="Lukacs Z."/>
            <person name="Mihaltcheva S."/>
            <person name="Morgado L.N."/>
            <person name="Niskanen T."/>
            <person name="Noordeloos M.E."/>
            <person name="Ohm R.A."/>
            <person name="Ortiz-Santana B."/>
            <person name="Ovrebo C."/>
            <person name="Racz N."/>
            <person name="Riley R."/>
            <person name="Savchenko A."/>
            <person name="Shiryaev A."/>
            <person name="Soop K."/>
            <person name="Spirin V."/>
            <person name="Szebenyi C."/>
            <person name="Tomsovsky M."/>
            <person name="Tulloss R.E."/>
            <person name="Uehling J."/>
            <person name="Grigoriev I.V."/>
            <person name="Vagvolgyi C."/>
            <person name="Papp T."/>
            <person name="Martin F.M."/>
            <person name="Miettinen O."/>
            <person name="Hibbett D.S."/>
            <person name="Nagy L.G."/>
        </authorList>
    </citation>
    <scope>NUCLEOTIDE SEQUENCE [LARGE SCALE GENOMIC DNA]</scope>
    <source>
        <strain evidence="19 20">CBS 166.37</strain>
    </source>
</reference>
<evidence type="ECO:0000313" key="19">
    <source>
        <dbReference type="EMBL" id="TFK37399.1"/>
    </source>
</evidence>
<comment type="catalytic activity">
    <reaction evidence="13">
        <text>pyranose + acceptor = pyranos-3-ulose + reduced acceptor.</text>
        <dbReference type="EC" id="1.1.99.29"/>
    </reaction>
</comment>
<dbReference type="PIRSF" id="PIRSF000137">
    <property type="entry name" value="Alcohol_oxidase"/>
    <property type="match status" value="1"/>
</dbReference>
<evidence type="ECO:0000256" key="7">
    <source>
        <dbReference type="ARBA" id="ARBA00022630"/>
    </source>
</evidence>
<dbReference type="PROSITE" id="PS00624">
    <property type="entry name" value="GMC_OXRED_2"/>
    <property type="match status" value="1"/>
</dbReference>
<dbReference type="EC" id="1.1.99.29" evidence="5"/>
<evidence type="ECO:0000256" key="5">
    <source>
        <dbReference type="ARBA" id="ARBA00013177"/>
    </source>
</evidence>
<accession>A0A5C3LVY5</accession>
<evidence type="ECO:0000313" key="20">
    <source>
        <dbReference type="Proteomes" id="UP000308652"/>
    </source>
</evidence>
<dbReference type="InterPro" id="IPR012132">
    <property type="entry name" value="GMC_OxRdtase"/>
</dbReference>
<evidence type="ECO:0000256" key="13">
    <source>
        <dbReference type="ARBA" id="ARBA00034029"/>
    </source>
</evidence>
<comment type="catalytic activity">
    <reaction evidence="12">
        <text>pyranose + acceptor = pyranos-2,3-diulose + reduced acceptor.</text>
        <dbReference type="EC" id="1.1.99.29"/>
    </reaction>
</comment>
<evidence type="ECO:0000256" key="9">
    <source>
        <dbReference type="ARBA" id="ARBA00023002"/>
    </source>
</evidence>
<dbReference type="InterPro" id="IPR027424">
    <property type="entry name" value="Glucose_Oxidase_domain_2"/>
</dbReference>
<comment type="function">
    <text evidence="10">Catalyzes the single-oxidation or sequential double oxidation reaction of carbohydrates primarily at carbon-2 and/or carbon-3 with the concomitant reduction of the flavin. The enzyme exhibits a broad sugar substrate specificity, oxidizing different aldopyranoses to the corresponding C-1, C-2, C-3 or C-1,2, C-2,3 and C-3,4 (di)dehydro sugars with substrate-specific regioselectivity. Accepts only a narrow range of electron acceptors such as substituted benzoquinones and complexed metal ions and reacts extremely slowly with O(2) as acceptor. May play a role in the natural recycling of plant matter by oxidizing all major monosaccharides in lignocellulose and by reducing quinone compounds or reactive radical species generated during lignin depolymerization.</text>
</comment>
<comment type="cofactor">
    <cofactor evidence="1 17">
        <name>FAD</name>
        <dbReference type="ChEBI" id="CHEBI:57692"/>
    </cofactor>
</comment>
<keyword evidence="6" id="KW-0964">Secreted</keyword>
<evidence type="ECO:0000256" key="4">
    <source>
        <dbReference type="ARBA" id="ARBA00011245"/>
    </source>
</evidence>
<dbReference type="Gene3D" id="4.10.450.10">
    <property type="entry name" value="Glucose Oxidase, domain 2"/>
    <property type="match status" value="1"/>
</dbReference>
<protein>
    <recommendedName>
        <fullName evidence="5">pyranose dehydrogenase (acceptor)</fullName>
        <ecNumber evidence="5">1.1.99.29</ecNumber>
    </recommendedName>
</protein>
<comment type="catalytic activity">
    <reaction evidence="11">
        <text>pyranose + acceptor = pyranos-2-ulose + reduced acceptor.</text>
        <dbReference type="EC" id="1.1.99.29"/>
    </reaction>
</comment>
<comment type="subunit">
    <text evidence="4">Monomer.</text>
</comment>
<dbReference type="InterPro" id="IPR036188">
    <property type="entry name" value="FAD/NAD-bd_sf"/>
</dbReference>
<dbReference type="Gene3D" id="3.50.50.60">
    <property type="entry name" value="FAD/NAD(P)-binding domain"/>
    <property type="match status" value="1"/>
</dbReference>
<dbReference type="InterPro" id="IPR000172">
    <property type="entry name" value="GMC_OxRdtase_N"/>
</dbReference>
<dbReference type="SUPFAM" id="SSF54373">
    <property type="entry name" value="FAD-linked reductases, C-terminal domain"/>
    <property type="match status" value="1"/>
</dbReference>
<comment type="catalytic activity">
    <reaction evidence="14">
        <text>a pyranoside + acceptor = a pyranosid-3-ulose + reduced acceptor.</text>
        <dbReference type="EC" id="1.1.99.29"/>
    </reaction>
</comment>
<dbReference type="Pfam" id="PF05199">
    <property type="entry name" value="GMC_oxred_C"/>
    <property type="match status" value="1"/>
</dbReference>
<name>A0A5C3LVY5_9AGAR</name>
<keyword evidence="9" id="KW-0560">Oxidoreductase</keyword>
<feature type="active site" description="Proton donor" evidence="16">
    <location>
        <position position="542"/>
    </location>
</feature>
<evidence type="ECO:0000256" key="10">
    <source>
        <dbReference type="ARBA" id="ARBA00024699"/>
    </source>
</evidence>
<organism evidence="19 20">
    <name type="scientific">Crucibulum laeve</name>
    <dbReference type="NCBI Taxonomy" id="68775"/>
    <lineage>
        <taxon>Eukaryota</taxon>
        <taxon>Fungi</taxon>
        <taxon>Dikarya</taxon>
        <taxon>Basidiomycota</taxon>
        <taxon>Agaricomycotina</taxon>
        <taxon>Agaricomycetes</taxon>
        <taxon>Agaricomycetidae</taxon>
        <taxon>Agaricales</taxon>
        <taxon>Agaricineae</taxon>
        <taxon>Nidulariaceae</taxon>
        <taxon>Crucibulum</taxon>
    </lineage>
</organism>
<evidence type="ECO:0000259" key="18">
    <source>
        <dbReference type="PROSITE" id="PS00624"/>
    </source>
</evidence>
<dbReference type="EMBL" id="ML213608">
    <property type="protein sequence ID" value="TFK37399.1"/>
    <property type="molecule type" value="Genomic_DNA"/>
</dbReference>
<gene>
    <name evidence="19" type="ORF">BDQ12DRAFT_724237</name>
</gene>
<evidence type="ECO:0000256" key="2">
    <source>
        <dbReference type="ARBA" id="ARBA00004613"/>
    </source>
</evidence>
<evidence type="ECO:0000256" key="6">
    <source>
        <dbReference type="ARBA" id="ARBA00022525"/>
    </source>
</evidence>
<dbReference type="InterPro" id="IPR007867">
    <property type="entry name" value="GMC_OxRtase_C"/>
</dbReference>
<dbReference type="Gene3D" id="3.30.560.10">
    <property type="entry name" value="Glucose Oxidase, domain 3"/>
    <property type="match status" value="1"/>
</dbReference>
<feature type="binding site" evidence="17">
    <location>
        <position position="105"/>
    </location>
    <ligand>
        <name>FAD</name>
        <dbReference type="ChEBI" id="CHEBI:57692"/>
    </ligand>
</feature>
<dbReference type="PANTHER" id="PTHR11552:SF218">
    <property type="entry name" value="GLUCOSE-METHANOL-CHOLINE OXIDOREDUCTASE N-TERMINAL DOMAIN-CONTAINING PROTEIN"/>
    <property type="match status" value="1"/>
</dbReference>
<evidence type="ECO:0000256" key="11">
    <source>
        <dbReference type="ARBA" id="ARBA00033986"/>
    </source>
</evidence>
<feature type="domain" description="Glucose-methanol-choline oxidoreductase N-terminal" evidence="18">
    <location>
        <begin position="300"/>
        <end position="314"/>
    </location>
</feature>
<evidence type="ECO:0000256" key="17">
    <source>
        <dbReference type="PIRSR" id="PIRSR000137-2"/>
    </source>
</evidence>
<feature type="binding site" evidence="17">
    <location>
        <position position="255"/>
    </location>
    <ligand>
        <name>FAD</name>
        <dbReference type="ChEBI" id="CHEBI:57692"/>
    </ligand>
</feature>
<dbReference type="OrthoDB" id="269227at2759"/>
<dbReference type="AlphaFoldDB" id="A0A5C3LVY5"/>
<evidence type="ECO:0000256" key="1">
    <source>
        <dbReference type="ARBA" id="ARBA00001974"/>
    </source>
</evidence>
<dbReference type="GO" id="GO:0005576">
    <property type="term" value="C:extracellular region"/>
    <property type="evidence" value="ECO:0007669"/>
    <property type="project" value="UniProtKB-SubCell"/>
</dbReference>
<evidence type="ECO:0000256" key="16">
    <source>
        <dbReference type="PIRSR" id="PIRSR000137-1"/>
    </source>
</evidence>
<dbReference type="Proteomes" id="UP000308652">
    <property type="component" value="Unassembled WGS sequence"/>
</dbReference>
<keyword evidence="7" id="KW-0285">Flavoprotein</keyword>
<dbReference type="PANTHER" id="PTHR11552">
    <property type="entry name" value="GLUCOSE-METHANOL-CHOLINE GMC OXIDOREDUCTASE"/>
    <property type="match status" value="1"/>
</dbReference>
<dbReference type="STRING" id="68775.A0A5C3LVY5"/>
<evidence type="ECO:0000256" key="8">
    <source>
        <dbReference type="ARBA" id="ARBA00022827"/>
    </source>
</evidence>
<proteinExistence type="inferred from homology"/>
<dbReference type="SUPFAM" id="SSF51905">
    <property type="entry name" value="FAD/NAD(P)-binding domain"/>
    <property type="match status" value="1"/>
</dbReference>
<feature type="active site" description="Proton acceptor" evidence="16">
    <location>
        <position position="585"/>
    </location>
</feature>
<sequence length="642" mass="68614">MSPRFEYLRARSIVPASELRDMYDFVIAGGGLAGLVLASRLSEDSDRSVLVLEAGASGDEVANQINTPAGAYYTSIVGTDYDWKHETVPQTNMGGKVIGWPRGKVLGGSSAMNAMYLVRPDSSELDAWGALAGDDTWSWDKMFEAMKKSETFTPPLEAVRETGNIQWDAEAYGSEGPMHVSYPGVMIQLVGNWTSTLATAGIPTLPNPNAGVTMGGFITPSSINPTNWTRSYSRSAYIDPLPPRSNLHILPSATVTRVVFADTNTENTDGLVATGVEYAENPEAPRRIVGVGREVILAGGAVGSPKILLHSGVGPKDVLEPLGLNVRFELPGVGQHLQDHLTAGVTWEARAETAGNIQQTQSDFARSPEFLSFINDAVAFVNLTTLFNVEAAGVVQSQVASALEESAKTLVPSQYAEVVEGYKTIYDINANKFLANSAQVEMLLSVISPGVVSIQAALQHPFSRGRLWINTTNPFDPALIDPNYLSHPIDMTILRQGVKLVRRVGETFGDLIGAETWPGPGVQTDEQWENWLRYEGAGTQYHPTAGCTMLPLEKGGVVDAKLKVHGLSNVRVADSSVYPFEFAAHLGSATFGVAEQAAEMIKAAHPPGSTAANVSKSSGSILSLPGVVFSLAVAVFVQLLAL</sequence>
<comment type="subcellular location">
    <subcellularLocation>
        <location evidence="2">Secreted</location>
    </subcellularLocation>
</comment>
<comment type="catalytic activity">
    <reaction evidence="15">
        <text>a pyranoside + acceptor = a pyranosid-3,4-diulose + reduced acceptor.</text>
        <dbReference type="EC" id="1.1.99.29"/>
    </reaction>
</comment>
<keyword evidence="20" id="KW-1185">Reference proteome</keyword>
<evidence type="ECO:0000256" key="12">
    <source>
        <dbReference type="ARBA" id="ARBA00034010"/>
    </source>
</evidence>
<dbReference type="GO" id="GO:0050660">
    <property type="term" value="F:flavin adenine dinucleotide binding"/>
    <property type="evidence" value="ECO:0007669"/>
    <property type="project" value="InterPro"/>
</dbReference>
<evidence type="ECO:0000256" key="15">
    <source>
        <dbReference type="ARBA" id="ARBA00034059"/>
    </source>
</evidence>
<evidence type="ECO:0000256" key="3">
    <source>
        <dbReference type="ARBA" id="ARBA00010790"/>
    </source>
</evidence>
<keyword evidence="8 17" id="KW-0274">FAD</keyword>